<sequence>MPKRVIIGIVVCFGLVMPIQAQTYKGTLGKYSIMLSIQDDAVSTYMYTRYLKEIPLEREGYTFYQRYSSKEQKLELFELRSVGGNLQGTWQNKQRVLPVHLTPVEQSLADYRAEHMKFTLVGEKQFAKQTIELIKEDHSNFAFYRLGKGFTQAQQAFLNPLLAKLHRDYVSNFLQCEEASYEPQISLVSDEYFSVVIQYQISCGGPHPEYGEQMLNFDLSKLAQLHDLTERFSKLDYYSLLKEKYANNNELQAECEYFESRDNWATVKWRLTADGVIIQPYYGHSMAPCEVDFFLSTQELND</sequence>
<accession>A0A379YT64</accession>
<organism evidence="1 2">
    <name type="scientific">Shewanella algae</name>
    <dbReference type="NCBI Taxonomy" id="38313"/>
    <lineage>
        <taxon>Bacteria</taxon>
        <taxon>Pseudomonadati</taxon>
        <taxon>Pseudomonadota</taxon>
        <taxon>Gammaproteobacteria</taxon>
        <taxon>Alteromonadales</taxon>
        <taxon>Shewanellaceae</taxon>
        <taxon>Shewanella</taxon>
    </lineage>
</organism>
<proteinExistence type="predicted"/>
<evidence type="ECO:0000313" key="1">
    <source>
        <dbReference type="EMBL" id="SUI49685.1"/>
    </source>
</evidence>
<reference evidence="1 2" key="1">
    <citation type="submission" date="2018-06" db="EMBL/GenBank/DDBJ databases">
        <authorList>
            <consortium name="Pathogen Informatics"/>
            <person name="Doyle S."/>
        </authorList>
    </citation>
    <scope>NUCLEOTIDE SEQUENCE [LARGE SCALE GENOMIC DNA]</scope>
    <source>
        <strain evidence="1 2">NCTC10738</strain>
    </source>
</reference>
<gene>
    <name evidence="1" type="ORF">NCTC10738_00478</name>
</gene>
<protein>
    <submittedName>
        <fullName evidence="1">Protein of uncharacterized function (DUF3298)</fullName>
    </submittedName>
</protein>
<evidence type="ECO:0000313" key="2">
    <source>
        <dbReference type="Proteomes" id="UP000254069"/>
    </source>
</evidence>
<name>A0A379YT64_9GAMM</name>
<keyword evidence="2" id="KW-1185">Reference proteome</keyword>
<dbReference type="Proteomes" id="UP000254069">
    <property type="component" value="Unassembled WGS sequence"/>
</dbReference>
<dbReference type="AlphaFoldDB" id="A0A379YT64"/>
<dbReference type="RefSeq" id="WP_147289663.1">
    <property type="nucleotide sequence ID" value="NZ_JADZHC010000034.1"/>
</dbReference>
<dbReference type="EMBL" id="UGYO01000001">
    <property type="protein sequence ID" value="SUI49685.1"/>
    <property type="molecule type" value="Genomic_DNA"/>
</dbReference>